<proteinExistence type="predicted"/>
<name>A0A9D4SDI5_DERFA</name>
<keyword evidence="1" id="KW-0175">Coiled coil</keyword>
<evidence type="ECO:0000256" key="2">
    <source>
        <dbReference type="SAM" id="MobiDB-lite"/>
    </source>
</evidence>
<feature type="region of interest" description="Disordered" evidence="2">
    <location>
        <begin position="2250"/>
        <end position="2269"/>
    </location>
</feature>
<dbReference type="InterPro" id="IPR019441">
    <property type="entry name" value="FMP27/BLTP2/Hobbit_GFWDK_RBG"/>
</dbReference>
<feature type="domain" description="FMP27/BLTP2/Hobbit GFWDK motif-containing RBG unit" evidence="4">
    <location>
        <begin position="1053"/>
        <end position="1185"/>
    </location>
</feature>
<dbReference type="EMBL" id="SDOV01000008">
    <property type="protein sequence ID" value="KAH7637748.1"/>
    <property type="molecule type" value="Genomic_DNA"/>
</dbReference>
<gene>
    <name evidence="5" type="ORF">HUG17_8852</name>
</gene>
<dbReference type="SMART" id="SM01214">
    <property type="entry name" value="Fmp27_GFWDK"/>
    <property type="match status" value="1"/>
</dbReference>
<protein>
    <recommendedName>
        <fullName evidence="4">FMP27/BLTP2/Hobbit GFWDK motif-containing RBG unit domain-containing protein</fullName>
    </recommendedName>
</protein>
<organism evidence="5">
    <name type="scientific">Dermatophagoides farinae</name>
    <name type="common">American house dust mite</name>
    <dbReference type="NCBI Taxonomy" id="6954"/>
    <lineage>
        <taxon>Eukaryota</taxon>
        <taxon>Metazoa</taxon>
        <taxon>Ecdysozoa</taxon>
        <taxon>Arthropoda</taxon>
        <taxon>Chelicerata</taxon>
        <taxon>Arachnida</taxon>
        <taxon>Acari</taxon>
        <taxon>Acariformes</taxon>
        <taxon>Sarcoptiformes</taxon>
        <taxon>Astigmata</taxon>
        <taxon>Psoroptidia</taxon>
        <taxon>Analgoidea</taxon>
        <taxon>Pyroglyphidae</taxon>
        <taxon>Dermatophagoidinae</taxon>
        <taxon>Dermatophagoides</taxon>
    </lineage>
</organism>
<dbReference type="PANTHER" id="PTHR15678:SF6">
    <property type="entry name" value="BRIDGE-LIKE LIPID TRANSFER PROTEIN FAMILY MEMBER 2"/>
    <property type="match status" value="1"/>
</dbReference>
<feature type="compositionally biased region" description="Low complexity" evidence="2">
    <location>
        <begin position="2077"/>
        <end position="2091"/>
    </location>
</feature>
<feature type="transmembrane region" description="Helical" evidence="3">
    <location>
        <begin position="6"/>
        <end position="28"/>
    </location>
</feature>
<accession>A0A9D4SDI5</accession>
<reference evidence="5" key="1">
    <citation type="submission" date="2020-06" db="EMBL/GenBank/DDBJ databases">
        <authorList>
            <person name="Ji K."/>
            <person name="Li J."/>
        </authorList>
    </citation>
    <scope>NUCLEOTIDE SEQUENCE</scope>
    <source>
        <strain evidence="5">JKM2019</strain>
        <tissue evidence="5">Whole body</tissue>
    </source>
</reference>
<dbReference type="InterPro" id="IPR045167">
    <property type="entry name" value="Hobbit"/>
</dbReference>
<feature type="compositionally biased region" description="Basic residues" evidence="2">
    <location>
        <begin position="1532"/>
        <end position="1546"/>
    </location>
</feature>
<evidence type="ECO:0000313" key="5">
    <source>
        <dbReference type="EMBL" id="KAH7637748.1"/>
    </source>
</evidence>
<comment type="caution">
    <text evidence="5">The sequence shown here is derived from an EMBL/GenBank/DDBJ whole genome shotgun (WGS) entry which is preliminary data.</text>
</comment>
<evidence type="ECO:0000256" key="3">
    <source>
        <dbReference type="SAM" id="Phobius"/>
    </source>
</evidence>
<sequence length="2299" mass="265798">MDLFYYPFYLLIFFIFGYFLSRIFLWLLNYYLRLKFQINLQVKSIRFNSLRTIQLACPSLGININIEHIGLSSKIFNSKYNSLFVLKFSDIRLEGDIAAAFLKLRSATLSINSDQAQSNDITFRQDDETTIQQLLRTFFINKLSILAKKTFYLGSNYVSSNFQVSLHNISLMQLGVPSRDYRINDCLLHSTIQLIQFGYAKSQNQITFQVDGFAIKMFKSQTSIVSTTNENDGGGKKSYLFQCSFPFRFVYSPGDRSAEMFISSCEIIVYDLLKLAKMAPKRMNRIEMGSLSKAKILDKLMMTFNTILKGSLFKSASFKLISATVKLVRESGKKELTFSVEPIELFLNKVDNHRLESDLSIANCILQDSESIIDFSLNKCKTLCTIERDKLTDKLYIQLILEIHNCSFIINIDYLINFWFQNYFVQLFHNDFNGKVNNPVDEYSHKEVAAKYINKFVFLMVIHDISLSLKHSENFGMVTYGLKHLKTTCVRNVDIFRETSVELLLETFWCWNGNIQLKPLNPNSLKKYNEKHVPLFMSTLLLKFGNMNSSDLRINCVMDGLQVSLEYFLNTLENFNLESLKNTISMKDGHNNISPTFHSPYNLLGQINFTSVNVFTRQLMMRIDSMACDLNGAKITTSINGFGVNSMYAPSATLACLKASELVQHRIVYFSVMRINFCQDNGQDVALSLTEEIFIQWCPLFHVNVLELWEDFYHIYLNFKPDIQSQSLSVTANNDDDLQIDTKPYSLSLKLDGKICLGILLSDDGDTMRFETEYFTIAYQNHNQSMTIKCELLNIFINDVLNCKVEHLLIGHLAAAKSYLDRRSFKLTEQEQNDAIEINVDKVTMKFPYQFNFAYYFNEKFLTIVKWLRLFHSKPKQSQPHSPSIDQKTLLSPDFIIKIQSILMELGDDPFEIRLNNNYELMEDEFNESLKRWNILMEKINEKSCGRNNAALLLTDELRRAFDRQNAKTYVERSNKMYDANQTVQRTQLFTIKMENFQLHLIADSSYDSYEKKIRLIKQIDFHSPFPEDLRFSTIWCRQLFASIGVCVISLRDFPQPMLNAKKLYFKGVLLGAEQEASARARRTCEIDMGPNFARFKIERSMTTMKFYHDIISNISSMIYTHGACWEPILQQVNLSFELIFRPSNDPSPSLTWWDKLRFLFHGSLKMSSKQISIVFHASLDPYNSTELIEFSFVNSTTQIDTGRIQILCDLDVFVHAASKYDECRIIHLPDVTITFNLNWDCSGTKNDHHSVMPCARDKLPEYTCNQVHDSYRAFRSHHLNLSASIETKEYDNTDSNDNLINDQTTDRIPCILIYNSTLRWLENKKFMITGFPRLTRRGKLYKNTRPRKMPFTRLFKSIQLTIYLQKLEVTYWSSFNRNRGFKIRSSNLSHSAQHAQTFIKINDNLIHRPKPLWETIYMNSELSEVDIELYKAQGTGSVSLLNVQKVTYNRETKLPQTVQEEDGPSPTHRVVVHGLKGAWTKDNRDIVISLFDSYFKTQLLKRNLSTEALRLFKDQLNGTPSKNSGHSDYHHSHHHHHHHHHHQQNHQHSSPYVLSKGNAANMLQKLISESESSENIVDTEQIEKGINDRQQLYGIEACQGNDVLLDNWLIELVNSQVVLRGCETDGYVIVSAAKAQIMQRIHRPVWKNRILYSKTTWQGSLECMQYYATVDAGGLKIYQITWLDLDDIEEPINKEIAEIPDLVGSGRSVGGVVNSEAGGSTCTESINTVPIQLQRIVSRCRCKFFYASYGENADPNNYESVPPLPADDDLLPLEPWDREVAVDTFTLTHDNLEISTNSQQYAMIMDLVNNLLLYVEPHKKEIYEKQQRIRFSMQLNSLEEQREPISELQEKVRSLLNKIKLLEKESFILYKKINHPHQEEWRKLEIESELEKCKRELNVESENLSIMINCYKEAQLIAMKTKERQVAAQESRVPFMAQVIRRNEVCFRQARWRLTDSDGQLGLADLELNNFLYTKVSKNDDSVEHSFELGYIRVQNMIPNQAYRDVLQPTELQPNMPVDRNRALRILCIERAPVGGIAVKEHLEVNVIPLTVGLTYAFFKKMLKFFFPDRNSDTVSVSTVSTSSQQDSNDAIAQDTDSVSMISSSTSLSSSKAKTKKNSAHHHHHHLKRDESMASLTTSLSSYNFPMINNSKMVKEITHIEKMRERASKNQTFVYIKIPEVPIKISYKGNKNKNLSDLHDVYLLIPTIEYHNRTWTWLDLLMALKNDSKRVLLSQALKHKFHISKSKPLLEPEKKPSQVANNQNTEDEDKARILLGNIVVPQQKNSRTKSLLSFGGKK</sequence>
<evidence type="ECO:0000256" key="1">
    <source>
        <dbReference type="SAM" id="Coils"/>
    </source>
</evidence>
<keyword evidence="3" id="KW-1133">Transmembrane helix</keyword>
<feature type="region of interest" description="Disordered" evidence="2">
    <location>
        <begin position="1517"/>
        <end position="1554"/>
    </location>
</feature>
<keyword evidence="3" id="KW-0812">Transmembrane</keyword>
<evidence type="ECO:0000259" key="4">
    <source>
        <dbReference type="SMART" id="SM01214"/>
    </source>
</evidence>
<dbReference type="Pfam" id="PF10344">
    <property type="entry name" value="Hobbit"/>
    <property type="match status" value="2"/>
</dbReference>
<feature type="compositionally biased region" description="Basic residues" evidence="2">
    <location>
        <begin position="2114"/>
        <end position="2128"/>
    </location>
</feature>
<feature type="region of interest" description="Disordered" evidence="2">
    <location>
        <begin position="2077"/>
        <end position="2132"/>
    </location>
</feature>
<feature type="coiled-coil region" evidence="1">
    <location>
        <begin position="1839"/>
        <end position="1904"/>
    </location>
</feature>
<reference evidence="5" key="2">
    <citation type="journal article" date="2021" name="World Allergy Organ. J.">
        <title>Chromosome-level assembly of Dermatophagoides farinae genome and transcriptome reveals two novel allergens Der f 37 and Der f 39.</title>
        <authorList>
            <person name="Chen J."/>
            <person name="Cai Z."/>
            <person name="Fan D."/>
            <person name="Hu J."/>
            <person name="Hou Y."/>
            <person name="He Y."/>
            <person name="Zhang Z."/>
            <person name="Zhao Z."/>
            <person name="Gao P."/>
            <person name="Hu W."/>
            <person name="Sun J."/>
            <person name="Li J."/>
            <person name="Ji K."/>
        </authorList>
    </citation>
    <scope>NUCLEOTIDE SEQUENCE</scope>
    <source>
        <strain evidence="5">JKM2019</strain>
    </source>
</reference>
<keyword evidence="3" id="KW-0472">Membrane</keyword>
<dbReference type="OrthoDB" id="1562405at2759"/>
<dbReference type="PANTHER" id="PTHR15678">
    <property type="entry name" value="ANTIGEN MLAA-22-RELATED"/>
    <property type="match status" value="1"/>
</dbReference>
<feature type="compositionally biased region" description="Low complexity" evidence="2">
    <location>
        <begin position="2104"/>
        <end position="2113"/>
    </location>
</feature>
<dbReference type="Proteomes" id="UP000828236">
    <property type="component" value="Unassembled WGS sequence"/>
</dbReference>